<keyword evidence="3" id="KW-1185">Reference proteome</keyword>
<dbReference type="RefSeq" id="WP_163915510.1">
    <property type="nucleotide sequence ID" value="NZ_JAAGWD010000005.1"/>
</dbReference>
<accession>A0A6B3LYW7</accession>
<dbReference type="AlphaFoldDB" id="A0A6B3LYW7"/>
<dbReference type="Pfam" id="PF13715">
    <property type="entry name" value="CarbopepD_reg_2"/>
    <property type="match status" value="1"/>
</dbReference>
<keyword evidence="2" id="KW-0645">Protease</keyword>
<dbReference type="Proteomes" id="UP000474777">
    <property type="component" value="Unassembled WGS sequence"/>
</dbReference>
<dbReference type="EMBL" id="JAAGWD010000005">
    <property type="protein sequence ID" value="NEM98627.1"/>
    <property type="molecule type" value="Genomic_DNA"/>
</dbReference>
<proteinExistence type="predicted"/>
<name>A0A6B3LYW7_9BACT</name>
<evidence type="ECO:0000313" key="2">
    <source>
        <dbReference type="EMBL" id="NEM98627.1"/>
    </source>
</evidence>
<dbReference type="SUPFAM" id="SSF49464">
    <property type="entry name" value="Carboxypeptidase regulatory domain-like"/>
    <property type="match status" value="1"/>
</dbReference>
<keyword evidence="2" id="KW-0378">Hydrolase</keyword>
<dbReference type="Gene3D" id="2.60.40.1120">
    <property type="entry name" value="Carboxypeptidase-like, regulatory domain"/>
    <property type="match status" value="1"/>
</dbReference>
<gene>
    <name evidence="2" type="ORF">GXP69_13055</name>
</gene>
<dbReference type="InterPro" id="IPR008969">
    <property type="entry name" value="CarboxyPept-like_regulatory"/>
</dbReference>
<keyword evidence="1" id="KW-0812">Transmembrane</keyword>
<keyword evidence="1" id="KW-0472">Membrane</keyword>
<organism evidence="2 3">
    <name type="scientific">Pontibacter burrus</name>
    <dbReference type="NCBI Taxonomy" id="2704466"/>
    <lineage>
        <taxon>Bacteria</taxon>
        <taxon>Pseudomonadati</taxon>
        <taxon>Bacteroidota</taxon>
        <taxon>Cytophagia</taxon>
        <taxon>Cytophagales</taxon>
        <taxon>Hymenobacteraceae</taxon>
        <taxon>Pontibacter</taxon>
    </lineage>
</organism>
<sequence>MSLSNYSTLKKPALYGLLTIALFIVGLMPAKAQQKRQALQLSGVVVSADSTEGLACIAVYVPGTNRGTITKADGFFTFAVLPGDSVVFQALGFEKQYIILPLHDDTDKYFSKVKLKQVARQLPEVQVMPWATQQDFKVAVRDLALPEEPSVKPDLGSLYPKSIFATPPMDARDNSRQGLKHHLNQQQGRFILPTQIRIF</sequence>
<protein>
    <submittedName>
        <fullName evidence="2">Carboxypeptidase-like regulatory domain-containing protein</fullName>
    </submittedName>
</protein>
<reference evidence="2 3" key="1">
    <citation type="submission" date="2020-02" db="EMBL/GenBank/DDBJ databases">
        <authorList>
            <person name="Kim M.K."/>
        </authorList>
    </citation>
    <scope>NUCLEOTIDE SEQUENCE [LARGE SCALE GENOMIC DNA]</scope>
    <source>
        <strain evidence="2 3">BT327</strain>
    </source>
</reference>
<comment type="caution">
    <text evidence="2">The sequence shown here is derived from an EMBL/GenBank/DDBJ whole genome shotgun (WGS) entry which is preliminary data.</text>
</comment>
<keyword evidence="1" id="KW-1133">Transmembrane helix</keyword>
<feature type="transmembrane region" description="Helical" evidence="1">
    <location>
        <begin position="12"/>
        <end position="30"/>
    </location>
</feature>
<dbReference type="GO" id="GO:0004180">
    <property type="term" value="F:carboxypeptidase activity"/>
    <property type="evidence" value="ECO:0007669"/>
    <property type="project" value="UniProtKB-KW"/>
</dbReference>
<keyword evidence="2" id="KW-0121">Carboxypeptidase</keyword>
<evidence type="ECO:0000256" key="1">
    <source>
        <dbReference type="SAM" id="Phobius"/>
    </source>
</evidence>
<evidence type="ECO:0000313" key="3">
    <source>
        <dbReference type="Proteomes" id="UP000474777"/>
    </source>
</evidence>